<dbReference type="PATRIC" id="fig|1214242.5.peg.5895"/>
<proteinExistence type="predicted"/>
<name>S5VXL6_STRC3</name>
<protein>
    <submittedName>
        <fullName evidence="1">Uncharacterized protein</fullName>
    </submittedName>
</protein>
<reference evidence="2" key="1">
    <citation type="submission" date="2012-10" db="EMBL/GenBank/DDBJ databases">
        <title>The complete genome sequence of Streptomyces collinus Tu 365.</title>
        <authorList>
            <person name="Ruckert C."/>
            <person name="Szczepanowski R."/>
            <person name="Goesmann A."/>
            <person name="Pross E.K."/>
            <person name="Musiol E.M."/>
            <person name="Blin K."/>
            <person name="Wohlleben W."/>
            <person name="Puhler A."/>
            <person name="Weber T."/>
            <person name="Kalinowski J."/>
        </authorList>
    </citation>
    <scope>NUCLEOTIDE SEQUENCE [LARGE SCALE GENOMIC DNA]</scope>
    <source>
        <strain evidence="2">DSM 40733 / Tue 365</strain>
    </source>
</reference>
<dbReference type="KEGG" id="sci:B446_28770"/>
<dbReference type="EMBL" id="CP006259">
    <property type="protein sequence ID" value="AGS72560.1"/>
    <property type="molecule type" value="Genomic_DNA"/>
</dbReference>
<accession>S5VXL6</accession>
<dbReference type="eggNOG" id="ENOG5033RXT">
    <property type="taxonomic scope" value="Bacteria"/>
</dbReference>
<evidence type="ECO:0000313" key="2">
    <source>
        <dbReference type="Proteomes" id="UP000015423"/>
    </source>
</evidence>
<dbReference type="AlphaFoldDB" id="S5VXL6"/>
<sequence length="365" mass="39468">MRTPTAVTMIRLSEDGEWLLADMFVCGECGTELTAPVTRVAFPVRAHHHYGHEMLPALMEPGTYAVDPEPRGGPWRPWAEVGEEAAAALGVFAPVHSLPSGPPGAVVVAPGDTRATVFIAGRCDGYCLGLDGRDGPNLACESCGRAVATRMDDCSIWQAVWLDPTAVRRVPGPEPRTADWTTLLAEERGTPPVEQPGRWSPQWEASAGAALAHLLAASAGEPVALPAGLLSDMFGRALTLLLPPGRPARTLSLAGPGLPVPTGAEIVVVPVHPRTGDPWRPPGEPATVPLPLDVWLGLAFPQDRSLLPVTGGLPRDVRRDDPLPAHPNWMFRPDRWVFLRTLARLPEVRRPWLRAVYDRLRDERC</sequence>
<dbReference type="Proteomes" id="UP000015423">
    <property type="component" value="Chromosome"/>
</dbReference>
<evidence type="ECO:0000313" key="1">
    <source>
        <dbReference type="EMBL" id="AGS72560.1"/>
    </source>
</evidence>
<reference evidence="1 2" key="2">
    <citation type="journal article" date="2013" name="J. Biotechnol.">
        <title>Complete genome sequence of the kirromycin producer Streptomyces collinus Tu 365 consisting of a linear chromosome and two linear plasmids.</title>
        <authorList>
            <person name="Ruckert C."/>
            <person name="Szczepanowski R."/>
            <person name="Albersmeier A."/>
            <person name="Goesmann A."/>
            <person name="Iftime D."/>
            <person name="Musiol E.M."/>
            <person name="Blin K."/>
            <person name="Wohlleben W."/>
            <person name="Puhler A."/>
            <person name="Kalinowski J."/>
            <person name="Weber T."/>
        </authorList>
    </citation>
    <scope>NUCLEOTIDE SEQUENCE [LARGE SCALE GENOMIC DNA]</scope>
    <source>
        <strain evidence="2">DSM 40733 / Tue 365</strain>
    </source>
</reference>
<gene>
    <name evidence="1" type="ORF">B446_28770</name>
</gene>
<keyword evidence="2" id="KW-1185">Reference proteome</keyword>
<dbReference type="HOGENOM" id="CLU_063871_0_0_11"/>
<organism evidence="1 2">
    <name type="scientific">Streptomyces collinus (strain DSM 40733 / Tue 365)</name>
    <dbReference type="NCBI Taxonomy" id="1214242"/>
    <lineage>
        <taxon>Bacteria</taxon>
        <taxon>Bacillati</taxon>
        <taxon>Actinomycetota</taxon>
        <taxon>Actinomycetes</taxon>
        <taxon>Kitasatosporales</taxon>
        <taxon>Streptomycetaceae</taxon>
        <taxon>Streptomyces</taxon>
    </lineage>
</organism>
<dbReference type="STRING" id="1214242.B446_28770"/>